<dbReference type="PROSITE" id="PS50960">
    <property type="entry name" value="HTH_PSQ"/>
    <property type="match status" value="1"/>
</dbReference>
<dbReference type="SUPFAM" id="SSF46689">
    <property type="entry name" value="Homeodomain-like"/>
    <property type="match status" value="1"/>
</dbReference>
<dbReference type="Proteomes" id="UP000677803">
    <property type="component" value="Unassembled WGS sequence"/>
</dbReference>
<dbReference type="Gene3D" id="1.10.10.60">
    <property type="entry name" value="Homeodomain-like"/>
    <property type="match status" value="1"/>
</dbReference>
<dbReference type="OrthoDB" id="10028342at2759"/>
<feature type="compositionally biased region" description="Polar residues" evidence="5">
    <location>
        <begin position="1349"/>
        <end position="1359"/>
    </location>
</feature>
<feature type="region of interest" description="Disordered" evidence="5">
    <location>
        <begin position="988"/>
        <end position="1007"/>
    </location>
</feature>
<dbReference type="PANTHER" id="PTHR14931:SF2">
    <property type="entry name" value="LIGAND DEPENDENT NUCLEAR RECEPTOR COREPRESSOR"/>
    <property type="match status" value="1"/>
</dbReference>
<feature type="compositionally biased region" description="Basic and acidic residues" evidence="5">
    <location>
        <begin position="1979"/>
        <end position="1988"/>
    </location>
</feature>
<dbReference type="Pfam" id="PF05225">
    <property type="entry name" value="HTH_psq"/>
    <property type="match status" value="1"/>
</dbReference>
<dbReference type="GO" id="GO:0005634">
    <property type="term" value="C:nucleus"/>
    <property type="evidence" value="ECO:0007669"/>
    <property type="project" value="UniProtKB-SubCell"/>
</dbReference>
<keyword evidence="8" id="KW-1185">Reference proteome</keyword>
<comment type="subcellular location">
    <subcellularLocation>
        <location evidence="1 4">Nucleus</location>
    </subcellularLocation>
</comment>
<feature type="compositionally biased region" description="Basic and acidic residues" evidence="5">
    <location>
        <begin position="1159"/>
        <end position="1171"/>
    </location>
</feature>
<dbReference type="EMBL" id="CAJRST010039999">
    <property type="protein sequence ID" value="CAG6017224.1"/>
    <property type="molecule type" value="Genomic_DNA"/>
</dbReference>
<feature type="compositionally biased region" description="Low complexity" evidence="5">
    <location>
        <begin position="1399"/>
        <end position="1416"/>
    </location>
</feature>
<feature type="compositionally biased region" description="Basic and acidic residues" evidence="5">
    <location>
        <begin position="1996"/>
        <end position="2009"/>
    </location>
</feature>
<feature type="compositionally biased region" description="Polar residues" evidence="5">
    <location>
        <begin position="673"/>
        <end position="693"/>
    </location>
</feature>
<keyword evidence="3 4" id="KW-0539">Nucleus</keyword>
<name>A0A8S4BN97_9TELE</name>
<evidence type="ECO:0000256" key="1">
    <source>
        <dbReference type="ARBA" id="ARBA00004123"/>
    </source>
</evidence>
<feature type="compositionally biased region" description="Polar residues" evidence="5">
    <location>
        <begin position="568"/>
        <end position="586"/>
    </location>
</feature>
<feature type="region of interest" description="Disordered" evidence="5">
    <location>
        <begin position="1014"/>
        <end position="1184"/>
    </location>
</feature>
<feature type="region of interest" description="Disordered" evidence="5">
    <location>
        <begin position="550"/>
        <end position="591"/>
    </location>
</feature>
<evidence type="ECO:0000313" key="7">
    <source>
        <dbReference type="EMBL" id="CAG6017224.1"/>
    </source>
</evidence>
<feature type="domain" description="HTH psq-type" evidence="6">
    <location>
        <begin position="496"/>
        <end position="548"/>
    </location>
</feature>
<dbReference type="InterPro" id="IPR009057">
    <property type="entry name" value="Homeodomain-like_sf"/>
</dbReference>
<dbReference type="FunFam" id="1.10.10.60:FF:000019">
    <property type="entry name" value="Ligand-dependent corepressor isoform 1"/>
    <property type="match status" value="1"/>
</dbReference>
<feature type="region of interest" description="Disordered" evidence="5">
    <location>
        <begin position="1674"/>
        <end position="1708"/>
    </location>
</feature>
<feature type="region of interest" description="Disordered" evidence="5">
    <location>
        <begin position="643"/>
        <end position="693"/>
    </location>
</feature>
<feature type="compositionally biased region" description="Polar residues" evidence="5">
    <location>
        <begin position="643"/>
        <end position="663"/>
    </location>
</feature>
<protein>
    <submittedName>
        <fullName evidence="7">(Atlantic silverside) hypothetical protein</fullName>
    </submittedName>
</protein>
<gene>
    <name evidence="7" type="ORF">MMEN_LOCUS20641</name>
</gene>
<organism evidence="7 8">
    <name type="scientific">Menidia menidia</name>
    <name type="common">Atlantic silverside</name>
    <dbReference type="NCBI Taxonomy" id="238744"/>
    <lineage>
        <taxon>Eukaryota</taxon>
        <taxon>Metazoa</taxon>
        <taxon>Chordata</taxon>
        <taxon>Craniata</taxon>
        <taxon>Vertebrata</taxon>
        <taxon>Euteleostomi</taxon>
        <taxon>Actinopterygii</taxon>
        <taxon>Neopterygii</taxon>
        <taxon>Teleostei</taxon>
        <taxon>Neoteleostei</taxon>
        <taxon>Acanthomorphata</taxon>
        <taxon>Ovalentaria</taxon>
        <taxon>Atherinomorphae</taxon>
        <taxon>Atheriniformes</taxon>
        <taxon>Atherinopsidae</taxon>
        <taxon>Menidiinae</taxon>
        <taxon>Menidia</taxon>
    </lineage>
</organism>
<comment type="caution">
    <text evidence="7">The sequence shown here is derived from an EMBL/GenBank/DDBJ whole genome shotgun (WGS) entry which is preliminary data.</text>
</comment>
<feature type="compositionally biased region" description="Polar residues" evidence="5">
    <location>
        <begin position="1583"/>
        <end position="1592"/>
    </location>
</feature>
<reference evidence="7" key="1">
    <citation type="submission" date="2021-05" db="EMBL/GenBank/DDBJ databases">
        <authorList>
            <person name="Tigano A."/>
        </authorList>
    </citation>
    <scope>NUCLEOTIDE SEQUENCE</scope>
</reference>
<proteinExistence type="predicted"/>
<feature type="compositionally biased region" description="Polar residues" evidence="5">
    <location>
        <begin position="157"/>
        <end position="174"/>
    </location>
</feature>
<dbReference type="GO" id="GO:0003677">
    <property type="term" value="F:DNA binding"/>
    <property type="evidence" value="ECO:0007669"/>
    <property type="project" value="UniProtKB-UniRule"/>
</dbReference>
<evidence type="ECO:0000256" key="5">
    <source>
        <dbReference type="SAM" id="MobiDB-lite"/>
    </source>
</evidence>
<feature type="compositionally biased region" description="Polar residues" evidence="5">
    <location>
        <begin position="1095"/>
        <end position="1106"/>
    </location>
</feature>
<feature type="region of interest" description="Disordered" evidence="5">
    <location>
        <begin position="454"/>
        <end position="503"/>
    </location>
</feature>
<feature type="compositionally biased region" description="Polar residues" evidence="5">
    <location>
        <begin position="1367"/>
        <end position="1379"/>
    </location>
</feature>
<dbReference type="InterPro" id="IPR028104">
    <property type="entry name" value="DUF4553"/>
</dbReference>
<dbReference type="PANTHER" id="PTHR14931">
    <property type="entry name" value="GENE 340-RELATED"/>
    <property type="match status" value="1"/>
</dbReference>
<feature type="region of interest" description="Disordered" evidence="5">
    <location>
        <begin position="766"/>
        <end position="801"/>
    </location>
</feature>
<accession>A0A8S4BN97</accession>
<evidence type="ECO:0000256" key="2">
    <source>
        <dbReference type="ARBA" id="ARBA00023125"/>
    </source>
</evidence>
<feature type="region of interest" description="Disordered" evidence="5">
    <location>
        <begin position="1227"/>
        <end position="1382"/>
    </location>
</feature>
<feature type="compositionally biased region" description="Polar residues" evidence="5">
    <location>
        <begin position="988"/>
        <end position="1000"/>
    </location>
</feature>
<feature type="compositionally biased region" description="Polar residues" evidence="5">
    <location>
        <begin position="1822"/>
        <end position="1853"/>
    </location>
</feature>
<evidence type="ECO:0000256" key="3">
    <source>
        <dbReference type="ARBA" id="ARBA00023242"/>
    </source>
</evidence>
<feature type="DNA-binding region" description="H-T-H motif" evidence="4">
    <location>
        <begin position="524"/>
        <end position="544"/>
    </location>
</feature>
<evidence type="ECO:0000256" key="4">
    <source>
        <dbReference type="PROSITE-ProRule" id="PRU00320"/>
    </source>
</evidence>
<feature type="compositionally biased region" description="Basic and acidic residues" evidence="5">
    <location>
        <begin position="1045"/>
        <end position="1061"/>
    </location>
</feature>
<dbReference type="InterPro" id="IPR007889">
    <property type="entry name" value="HTH_Psq"/>
</dbReference>
<feature type="region of interest" description="Disordered" evidence="5">
    <location>
        <begin position="314"/>
        <end position="341"/>
    </location>
</feature>
<feature type="region of interest" description="Disordered" evidence="5">
    <location>
        <begin position="1893"/>
        <end position="1912"/>
    </location>
</feature>
<feature type="compositionally biased region" description="Polar residues" evidence="5">
    <location>
        <begin position="323"/>
        <end position="341"/>
    </location>
</feature>
<feature type="region of interest" description="Disordered" evidence="5">
    <location>
        <begin position="1935"/>
        <end position="2143"/>
    </location>
</feature>
<feature type="compositionally biased region" description="Polar residues" evidence="5">
    <location>
        <begin position="1253"/>
        <end position="1268"/>
    </location>
</feature>
<keyword evidence="2 4" id="KW-0238">DNA-binding</keyword>
<feature type="compositionally biased region" description="Polar residues" evidence="5">
    <location>
        <begin position="474"/>
        <end position="491"/>
    </location>
</feature>
<evidence type="ECO:0000313" key="8">
    <source>
        <dbReference type="Proteomes" id="UP000677803"/>
    </source>
</evidence>
<feature type="region of interest" description="Disordered" evidence="5">
    <location>
        <begin position="157"/>
        <end position="201"/>
    </location>
</feature>
<feature type="compositionally biased region" description="Basic and acidic residues" evidence="5">
    <location>
        <begin position="1269"/>
        <end position="1282"/>
    </location>
</feature>
<evidence type="ECO:0000259" key="6">
    <source>
        <dbReference type="PROSITE" id="PS50960"/>
    </source>
</evidence>
<feature type="region of interest" description="Disordered" evidence="5">
    <location>
        <begin position="1816"/>
        <end position="1855"/>
    </location>
</feature>
<feature type="compositionally biased region" description="Basic and acidic residues" evidence="5">
    <location>
        <begin position="1114"/>
        <end position="1124"/>
    </location>
</feature>
<feature type="compositionally biased region" description="Pro residues" evidence="5">
    <location>
        <begin position="177"/>
        <end position="191"/>
    </location>
</feature>
<dbReference type="Pfam" id="PF15090">
    <property type="entry name" value="DUF4553"/>
    <property type="match status" value="1"/>
</dbReference>
<sequence>MASLCKKQQCTIDRRGFRQELDSWRHKLLHCVGFESILEGLIDPELVEDLKLFKDLTPVAVSDWSFDENCLFCCMRRDKVKEHIIGLNKEGLEDTPKPLLVKDQITIIRLEKQAEEFLSAVLRRKDVPGFSDPHIPVVAREILQRMISQFAAEYTSKTSSPQDGCSDSLPHTDQSLPTPPLLTGAPPPPTSPATLLAGPAHNQNPVLSKLLMADQDAPLDLTIKKPTAEPGEQEGVLDLSIKKNRYSSGVPVQSACLSPATSTLKGRSLRADGQVGLYKRSRQDGRRRENFGHSACYKPSSSLAYSLHIKEEADLESDPESPLSHNHLSSPTEIFRNASSSGNSKAHFGALLKLKTSSEAGEHLKAIPRLLKAAGLLTKSLSTDRGNLNETCVEQDLSLSHSSPFDLKIPQVRAVGKGADPCWDSIATEYSGSLSENGFGTKLCSVLPRQIQKRSSVGSNSSGSEKEYWPFPTDRQSLGENYSVDSESDPGNKQPRKKRGRYRQYNTELLEEAIVVVMGGKMSVSKAQSVYGIPHSTLEYKVKERLGTLKHPPKKKMKPISQGEEMRVSQSPEGKGLANSQNTVSVSEKKEESPDLCAAKAKDLQSASTLEQFMAKLCPHHQRQIIDAIGFLQMEVKAHASSNTQKALNSTSDTHGTTCSNAVTPEKLRPQLSIPSQSTSRPEVQELSRSVPSSCAIKKVPENAVSPKTSVTAGPALDLCSPGSGTNDALASPTAHAPLKMKIMTSNAAGKKLSCVLNATLSCTTLEDKQGNSPSSNRAETHSARLSSSIKRHSQTSLSLQVGQRETLGYAKDTPAKVFPVHLTIPSDSARTARKTIRGSSEHRARDPACRSVIDPDLGHCDIVFIDKPITECLKEQRRSLHPRRNARKSTRGHLYADEIWEVKTVRTLAGRGNCPNPMPELMTLVTPKQVLSKPEGVPPVDMPFAGACRDTMIQQILTEETDESVIPGADVVEIAASKVDVVVETSQTDQCQSKGQPSPHSLLICSGENEDTDLNAEQKEREVSPESGKKTVSEESAGQSSFEAVKENEPEPQEGTKDRAQPTLVETEGEPPESITTEEAAKQPPSDTLLPSEPVQQPDSPQPALSQVEEEKEDKGEKIKDEQPQEPQPQELQLETQKHCDSHLVSGKAIATGSAEEMVVKDAEPRKPEAVDGTVPFEKEESECDLSLDALLPPWRRKKGTKIPPTRLKETDAVIVGYVKCQPVSASDRNLRHRPAGNQTSPCKTPGKAGQNVPTKSLVSSALQSKVESSEFQKSTLEKQKTVKPVETTIAVVQEAEPVLDIPSSPVSKFSSRTKQTHKRKKGQDSLPVLSDEGPDHTQSSEPKRQLRSTSQRPSVTPASPPALNVITSISSPESSTLILPPAEQRTTLILPLPLQVSSSPVVRSEPPPSEQSQPNTVPQTVELNTGKAEPMESTSGSVHKSEAEGVTNTKQKLRSAKDVSEDANSEKQTLGDEVSNPAESVGNIKTETQFMPLRSKRVLRKDADASDVALTQKKCVASTEERPAGGEDNSSVSERPTRMPLRSETSRTEASQHAAAPSSPAANKKLTLRSQRSAAPAASAHTETSRQSDVASPLRVMPERTPKAQAKPCPTTSPAVPHCSHLPATAPKPGPPKPTPNKFFETLTGEESQQLITNLNIKFDKMQKGWVQMDKDGQPAVKYRNKSDRQAAIWKSKRRARKPKSSEQQKYSPVQMLFMKGFNLTSICRWYLESTETKSLVIVKKVNTRLPSETQLCFHSSSNTPGTSQGVFPSLQAERLKKHLKKFAIASPVKSNPKSQKLIAKALEQEGIAVKGKEKAELPSNAQTPTKAYSSAKASAQINESQKTSGKSKNPASARILRKYSNIRGKMQVQQTNVRLKGASKMLKSKKIPTLSAAKSAAKTNLKRPLKGQKPALAVSKQMKEISVKLERRKLLAGKTSKKHLTQDRAVKAQGSGRASRDATKETPPKRFSQRLGSPKMSEHNPEHTPKSKVASKKQTEAGKADVEKSSANRVNPAKVQTKEPPVSTPAESRGGESAPGSPAQSPELKAPAPADQVLTRSQRRMEGAAPPSGSPGNASKRAAKSATPQAASPKSLRKGEEPAVTRSGASKRSQAALLPRGAAKGTTTRAQELLETPTKRTRTK</sequence>
<feature type="region of interest" description="Disordered" evidence="5">
    <location>
        <begin position="1399"/>
        <end position="1635"/>
    </location>
</feature>
<feature type="compositionally biased region" description="Basic and acidic residues" evidence="5">
    <location>
        <begin position="1017"/>
        <end position="1034"/>
    </location>
</feature>
<feature type="compositionally biased region" description="Basic and acidic residues" evidence="5">
    <location>
        <begin position="1957"/>
        <end position="1967"/>
    </location>
</feature>
<feature type="compositionally biased region" description="Polar residues" evidence="5">
    <location>
        <begin position="1306"/>
        <end position="1315"/>
    </location>
</feature>